<dbReference type="RefSeq" id="XP_024498559.1">
    <property type="nucleotide sequence ID" value="XM_024654917.1"/>
</dbReference>
<evidence type="ECO:0000313" key="2">
    <source>
        <dbReference type="EMBL" id="CEF59348.1"/>
    </source>
</evidence>
<evidence type="ECO:0000313" key="3">
    <source>
        <dbReference type="Proteomes" id="UP000035682"/>
    </source>
</evidence>
<dbReference type="GeneID" id="36384156"/>
<evidence type="ECO:0000256" key="1">
    <source>
        <dbReference type="SAM" id="Phobius"/>
    </source>
</evidence>
<dbReference type="EMBL" id="LN609396">
    <property type="protein sequence ID" value="CEF59348.1"/>
    <property type="molecule type" value="Genomic_DNA"/>
</dbReference>
<evidence type="ECO:0000313" key="5">
    <source>
        <dbReference type="WormBase" id="SRAE_X000109700"/>
    </source>
</evidence>
<dbReference type="WormBase" id="SRAE_X000109700">
    <property type="protein sequence ID" value="SRP01088"/>
    <property type="gene ID" value="WBGene00266662"/>
</dbReference>
<keyword evidence="3" id="KW-1185">Reference proteome</keyword>
<sequence>MVLTVHKNFSCISDSKIQMSYLFFTSVRRPCYCESTWNDIVCKNMKKYMEMDKNISPSLCICQKYSIIDNKCLQFMMRCVAKNNNNNFSKRNDFKDSYMVNKYKYKITLDKKRDNLCSCCFNQPDEYCNHFSCHEMVPFFDKEKETSCNCFSTINFPYFICNNTGNTNDERIEKIINSLNIQNHDFVKKNRQNVDDSDEKKYKQISSELKINKKKSPLRMNFLTNGVVLNVFGCIVLVFIIGTIICFIKNNSKSSSQRSRNQIIDPNTEFLMDQRTSV</sequence>
<keyword evidence="1" id="KW-0812">Transmembrane</keyword>
<feature type="transmembrane region" description="Helical" evidence="1">
    <location>
        <begin position="227"/>
        <end position="248"/>
    </location>
</feature>
<evidence type="ECO:0000313" key="4">
    <source>
        <dbReference type="WBParaSite" id="SRAE_X000109700.1"/>
    </source>
</evidence>
<reference evidence="4" key="3">
    <citation type="submission" date="2020-12" db="UniProtKB">
        <authorList>
            <consortium name="WormBaseParasite"/>
        </authorList>
    </citation>
    <scope>IDENTIFICATION</scope>
</reference>
<protein>
    <submittedName>
        <fullName evidence="4">GDNF/GAS1 domain-containing protein</fullName>
    </submittedName>
</protein>
<reference evidence="3" key="1">
    <citation type="submission" date="2014-09" db="EMBL/GenBank/DDBJ databases">
        <authorList>
            <person name="Martin A.A."/>
        </authorList>
    </citation>
    <scope>NUCLEOTIDE SEQUENCE</scope>
    <source>
        <strain evidence="3">ED321</strain>
    </source>
</reference>
<dbReference type="OrthoDB" id="5876963at2759"/>
<name>A0A090KP22_STRRB</name>
<dbReference type="AlphaFoldDB" id="A0A090KP22"/>
<dbReference type="Proteomes" id="UP000035682">
    <property type="component" value="Unplaced"/>
</dbReference>
<keyword evidence="1" id="KW-1133">Transmembrane helix</keyword>
<reference evidence="2" key="2">
    <citation type="submission" date="2014-09" db="EMBL/GenBank/DDBJ databases">
        <authorList>
            <person name="Aslett A.Martin."/>
        </authorList>
    </citation>
    <scope>NUCLEOTIDE SEQUENCE</scope>
    <source>
        <strain evidence="2">ED321 Heterogonic</strain>
    </source>
</reference>
<accession>A0A090KP22</accession>
<gene>
    <name evidence="2 4 5" type="ORF">SRAE_X000109700</name>
</gene>
<organism evidence="2">
    <name type="scientific">Strongyloides ratti</name>
    <name type="common">Parasitic roundworm</name>
    <dbReference type="NCBI Taxonomy" id="34506"/>
    <lineage>
        <taxon>Eukaryota</taxon>
        <taxon>Metazoa</taxon>
        <taxon>Ecdysozoa</taxon>
        <taxon>Nematoda</taxon>
        <taxon>Chromadorea</taxon>
        <taxon>Rhabditida</taxon>
        <taxon>Tylenchina</taxon>
        <taxon>Panagrolaimomorpha</taxon>
        <taxon>Strongyloidoidea</taxon>
        <taxon>Strongyloididae</taxon>
        <taxon>Strongyloides</taxon>
    </lineage>
</organism>
<proteinExistence type="predicted"/>
<keyword evidence="1" id="KW-0472">Membrane</keyword>
<dbReference type="CTD" id="36384156"/>
<dbReference type="WBParaSite" id="SRAE_X000109700.1">
    <property type="protein sequence ID" value="SRAE_X000109700.1"/>
    <property type="gene ID" value="WBGene00266662"/>
</dbReference>